<dbReference type="InterPro" id="IPR007712">
    <property type="entry name" value="RelE/ParE_toxin"/>
</dbReference>
<dbReference type="InterPro" id="IPR051803">
    <property type="entry name" value="TA_system_RelE-like_toxin"/>
</dbReference>
<gene>
    <name evidence="3" type="ORF">QSG27_02135</name>
</gene>
<protein>
    <submittedName>
        <fullName evidence="3">Type II toxin-antitoxin system RelE/ParE family toxin</fullName>
    </submittedName>
</protein>
<reference evidence="3 4" key="1">
    <citation type="submission" date="2023-06" db="EMBL/GenBank/DDBJ databases">
        <title>Azospirillum isscasensis sp.nov, a bacterium isolated from rhizosphere soil of rice.</title>
        <authorList>
            <person name="Wang H."/>
        </authorList>
    </citation>
    <scope>NUCLEOTIDE SEQUENCE [LARGE SCALE GENOMIC DNA]</scope>
    <source>
        <strain evidence="3 4">C340-1</strain>
    </source>
</reference>
<dbReference type="PANTHER" id="PTHR33755">
    <property type="entry name" value="TOXIN PARE1-RELATED"/>
    <property type="match status" value="1"/>
</dbReference>
<organism evidence="3 4">
    <name type="scientific">Azospirillum isscasi</name>
    <dbReference type="NCBI Taxonomy" id="3053926"/>
    <lineage>
        <taxon>Bacteria</taxon>
        <taxon>Pseudomonadati</taxon>
        <taxon>Pseudomonadota</taxon>
        <taxon>Alphaproteobacteria</taxon>
        <taxon>Rhodospirillales</taxon>
        <taxon>Azospirillaceae</taxon>
        <taxon>Azospirillum</taxon>
    </lineage>
</organism>
<keyword evidence="4" id="KW-1185">Reference proteome</keyword>
<name>A0ABU0WBC6_9PROT</name>
<accession>A0ABU0WBC6</accession>
<evidence type="ECO:0000256" key="2">
    <source>
        <dbReference type="ARBA" id="ARBA00022649"/>
    </source>
</evidence>
<evidence type="ECO:0000313" key="4">
    <source>
        <dbReference type="Proteomes" id="UP001227317"/>
    </source>
</evidence>
<keyword evidence="2" id="KW-1277">Toxin-antitoxin system</keyword>
<dbReference type="InterPro" id="IPR035093">
    <property type="entry name" value="RelE/ParE_toxin_dom_sf"/>
</dbReference>
<comment type="similarity">
    <text evidence="1">Belongs to the RelE toxin family.</text>
</comment>
<dbReference type="Pfam" id="PF05016">
    <property type="entry name" value="ParE_toxin"/>
    <property type="match status" value="1"/>
</dbReference>
<evidence type="ECO:0000256" key="1">
    <source>
        <dbReference type="ARBA" id="ARBA00006226"/>
    </source>
</evidence>
<dbReference type="Proteomes" id="UP001227317">
    <property type="component" value="Unassembled WGS sequence"/>
</dbReference>
<dbReference type="Gene3D" id="3.30.2310.20">
    <property type="entry name" value="RelE-like"/>
    <property type="match status" value="1"/>
</dbReference>
<sequence length="105" mass="12045">MRILPSPRARKDILDHFTYIGLQDEAAAERFLTAIDHSFARIAEHPDIGSTRLWRNPALHGIRAWPVAGFDRHIIYYRRQGPETLRVLRILHGAVLPEGVLRTPC</sequence>
<comment type="caution">
    <text evidence="3">The sequence shown here is derived from an EMBL/GenBank/DDBJ whole genome shotgun (WGS) entry which is preliminary data.</text>
</comment>
<dbReference type="EMBL" id="JAUJFI010000004">
    <property type="protein sequence ID" value="MDQ2101488.1"/>
    <property type="molecule type" value="Genomic_DNA"/>
</dbReference>
<evidence type="ECO:0000313" key="3">
    <source>
        <dbReference type="EMBL" id="MDQ2101488.1"/>
    </source>
</evidence>
<proteinExistence type="inferred from homology"/>